<dbReference type="EMBL" id="JARRAF010000052">
    <property type="protein sequence ID" value="MDK2126803.1"/>
    <property type="molecule type" value="Genomic_DNA"/>
</dbReference>
<accession>A0ABT7E617</accession>
<organism evidence="1 2">
    <name type="scientific">Parachitinimonas caeni</name>
    <dbReference type="NCBI Taxonomy" id="3031301"/>
    <lineage>
        <taxon>Bacteria</taxon>
        <taxon>Pseudomonadati</taxon>
        <taxon>Pseudomonadota</taxon>
        <taxon>Betaproteobacteria</taxon>
        <taxon>Neisseriales</taxon>
        <taxon>Chitinibacteraceae</taxon>
        <taxon>Parachitinimonas</taxon>
    </lineage>
</organism>
<proteinExistence type="predicted"/>
<evidence type="ECO:0000313" key="2">
    <source>
        <dbReference type="Proteomes" id="UP001172778"/>
    </source>
</evidence>
<dbReference type="RefSeq" id="WP_284103124.1">
    <property type="nucleotide sequence ID" value="NZ_JARRAF010000052.1"/>
</dbReference>
<protein>
    <submittedName>
        <fullName evidence="1">Uncharacterized protein</fullName>
    </submittedName>
</protein>
<gene>
    <name evidence="1" type="ORF">PZA18_22410</name>
</gene>
<comment type="caution">
    <text evidence="1">The sequence shown here is derived from an EMBL/GenBank/DDBJ whole genome shotgun (WGS) entry which is preliminary data.</text>
</comment>
<reference evidence="1" key="1">
    <citation type="submission" date="2023-03" db="EMBL/GenBank/DDBJ databases">
        <title>Chitinimonas shenzhenensis gen. nov., sp. nov., a novel member of family Burkholderiaceae isolated from activated sludge collected in Shen Zhen, China.</title>
        <authorList>
            <person name="Wang X."/>
        </authorList>
    </citation>
    <scope>NUCLEOTIDE SEQUENCE</scope>
    <source>
        <strain evidence="1">DQS-5</strain>
    </source>
</reference>
<keyword evidence="2" id="KW-1185">Reference proteome</keyword>
<sequence>MTTLKLIAAPNTDFSRSRARALLKVRGEPTAQQVAQIEQLGAGLSSLRLATKEMAEQGAPRELVTLALGDVLFGELLRLHDPQQAASRLIGMFEAHANRSLGIWS</sequence>
<name>A0ABT7E617_9NEIS</name>
<evidence type="ECO:0000313" key="1">
    <source>
        <dbReference type="EMBL" id="MDK2126803.1"/>
    </source>
</evidence>
<dbReference type="Proteomes" id="UP001172778">
    <property type="component" value="Unassembled WGS sequence"/>
</dbReference>